<evidence type="ECO:0000313" key="3">
    <source>
        <dbReference type="Proteomes" id="UP000307087"/>
    </source>
</evidence>
<keyword evidence="1" id="KW-1133">Transmembrane helix</keyword>
<dbReference type="Pfam" id="PF14155">
    <property type="entry name" value="DUF4307"/>
    <property type="match status" value="1"/>
</dbReference>
<keyword evidence="3" id="KW-1185">Reference proteome</keyword>
<dbReference type="EMBL" id="STGW01000002">
    <property type="protein sequence ID" value="THV17966.1"/>
    <property type="molecule type" value="Genomic_DNA"/>
</dbReference>
<proteinExistence type="predicted"/>
<accession>A0A4V4HLE7</accession>
<gene>
    <name evidence="2" type="ORF">E9934_05840</name>
</gene>
<dbReference type="AlphaFoldDB" id="A0A4V4HLE7"/>
<dbReference type="OrthoDB" id="3826498at2"/>
<name>A0A4V4HLE7_9ACTN</name>
<reference evidence="2 3" key="1">
    <citation type="journal article" date="2009" name="Int. J. Syst. Evol. Microbiol.">
        <title>Nocardioides caeni sp. nov., isolated from wastewater.</title>
        <authorList>
            <person name="Yoon J.H."/>
            <person name="Kang S.J."/>
            <person name="Park S."/>
            <person name="Kim W."/>
            <person name="Oh T.K."/>
        </authorList>
    </citation>
    <scope>NUCLEOTIDE SEQUENCE [LARGE SCALE GENOMIC DNA]</scope>
    <source>
        <strain evidence="2 3">DSM 23134</strain>
    </source>
</reference>
<protein>
    <submittedName>
        <fullName evidence="2">DUF4307 domain-containing protein</fullName>
    </submittedName>
</protein>
<organism evidence="2 3">
    <name type="scientific">Nocardioides caeni</name>
    <dbReference type="NCBI Taxonomy" id="574700"/>
    <lineage>
        <taxon>Bacteria</taxon>
        <taxon>Bacillati</taxon>
        <taxon>Actinomycetota</taxon>
        <taxon>Actinomycetes</taxon>
        <taxon>Propionibacteriales</taxon>
        <taxon>Nocardioidaceae</taxon>
        <taxon>Nocardioides</taxon>
    </lineage>
</organism>
<comment type="caution">
    <text evidence="2">The sequence shown here is derived from an EMBL/GenBank/DDBJ whole genome shotgun (WGS) entry which is preliminary data.</text>
</comment>
<evidence type="ECO:0000313" key="2">
    <source>
        <dbReference type="EMBL" id="THV17966.1"/>
    </source>
</evidence>
<keyword evidence="1" id="KW-0812">Transmembrane</keyword>
<feature type="transmembrane region" description="Helical" evidence="1">
    <location>
        <begin position="21"/>
        <end position="43"/>
    </location>
</feature>
<dbReference type="Proteomes" id="UP000307087">
    <property type="component" value="Unassembled WGS sequence"/>
</dbReference>
<sequence length="136" mass="14798">MSTAGDSLADRYGTRPGGRRTTVVVLAVVVAIAFLAWLAWAALYHADPAVSSSEIGFDIVDDHTATIEVRIQYGDGPVEAECSLRAISHDKAVVGETTYRPDPDAGPIHEIRLSTDRRATTVEWLGCRTDGQPRYR</sequence>
<keyword evidence="1" id="KW-0472">Membrane</keyword>
<evidence type="ECO:0000256" key="1">
    <source>
        <dbReference type="SAM" id="Phobius"/>
    </source>
</evidence>
<dbReference type="RefSeq" id="WP_136561901.1">
    <property type="nucleotide sequence ID" value="NZ_BAABLS010000001.1"/>
</dbReference>
<dbReference type="InterPro" id="IPR025443">
    <property type="entry name" value="DUF4307"/>
</dbReference>